<keyword evidence="7" id="KW-0479">Metal-binding</keyword>
<comment type="similarity">
    <text evidence="2">Belongs to the alkaline ceramidase family.</text>
</comment>
<proteinExistence type="inferred from homology"/>
<feature type="binding site" evidence="8">
    <location>
        <position position="223"/>
    </location>
    <ligand>
        <name>Zn(2+)</name>
        <dbReference type="ChEBI" id="CHEBI:29105"/>
        <note>catalytic</note>
    </ligand>
</feature>
<evidence type="ECO:0000256" key="5">
    <source>
        <dbReference type="ARBA" id="ARBA00022989"/>
    </source>
</evidence>
<feature type="transmembrane region" description="Helical" evidence="9">
    <location>
        <begin position="138"/>
        <end position="157"/>
    </location>
</feature>
<feature type="transmembrane region" description="Helical" evidence="9">
    <location>
        <begin position="226"/>
        <end position="243"/>
    </location>
</feature>
<reference evidence="11" key="1">
    <citation type="journal article" date="2015" name="PLoS Genet.">
        <title>Genome Sequence and Transcriptome Analyses of Chrysochromulina tobin: Metabolic Tools for Enhanced Algal Fitness in the Prominent Order Prymnesiales (Haptophyceae).</title>
        <authorList>
            <person name="Hovde B.T."/>
            <person name="Deodato C.R."/>
            <person name="Hunsperger H.M."/>
            <person name="Ryken S.A."/>
            <person name="Yost W."/>
            <person name="Jha R.K."/>
            <person name="Patterson J."/>
            <person name="Monnat R.J. Jr."/>
            <person name="Barlow S.B."/>
            <person name="Starkenburg S.R."/>
            <person name="Cattolico R.A."/>
        </authorList>
    </citation>
    <scope>NUCLEOTIDE SEQUENCE</scope>
    <source>
        <strain evidence="11">CCMP291</strain>
    </source>
</reference>
<keyword evidence="7" id="KW-0106">Calcium</keyword>
<evidence type="ECO:0000313" key="11">
    <source>
        <dbReference type="Proteomes" id="UP000037460"/>
    </source>
</evidence>
<comment type="subcellular location">
    <subcellularLocation>
        <location evidence="1">Membrane</location>
        <topology evidence="1">Multi-pass membrane protein</topology>
    </subcellularLocation>
</comment>
<keyword evidence="8" id="KW-0862">Zinc</keyword>
<organism evidence="10 11">
    <name type="scientific">Chrysochromulina tobinii</name>
    <dbReference type="NCBI Taxonomy" id="1460289"/>
    <lineage>
        <taxon>Eukaryota</taxon>
        <taxon>Haptista</taxon>
        <taxon>Haptophyta</taxon>
        <taxon>Prymnesiophyceae</taxon>
        <taxon>Prymnesiales</taxon>
        <taxon>Chrysochromulinaceae</taxon>
        <taxon>Chrysochromulina</taxon>
    </lineage>
</organism>
<evidence type="ECO:0000256" key="9">
    <source>
        <dbReference type="SAM" id="Phobius"/>
    </source>
</evidence>
<evidence type="ECO:0000256" key="7">
    <source>
        <dbReference type="PIRSR" id="PIRSR608901-1"/>
    </source>
</evidence>
<evidence type="ECO:0000256" key="6">
    <source>
        <dbReference type="ARBA" id="ARBA00023136"/>
    </source>
</evidence>
<evidence type="ECO:0000256" key="2">
    <source>
        <dbReference type="ARBA" id="ARBA00009780"/>
    </source>
</evidence>
<comment type="cofactor">
    <cofactor evidence="8">
        <name>Zn(2+)</name>
        <dbReference type="ChEBI" id="CHEBI:29105"/>
    </cofactor>
</comment>
<dbReference type="InterPro" id="IPR008901">
    <property type="entry name" value="ACER"/>
</dbReference>
<protein>
    <submittedName>
        <fullName evidence="10">Alkaline ceramidase 3-like protein</fullName>
    </submittedName>
</protein>
<keyword evidence="11" id="KW-1185">Reference proteome</keyword>
<dbReference type="Proteomes" id="UP000037460">
    <property type="component" value="Unassembled WGS sequence"/>
</dbReference>
<feature type="binding site" evidence="7">
    <location>
        <position position="46"/>
    </location>
    <ligand>
        <name>Ca(2+)</name>
        <dbReference type="ChEBI" id="CHEBI:29108"/>
    </ligand>
</feature>
<dbReference type="OrthoDB" id="187171at2759"/>
<dbReference type="EMBL" id="JWZX01001333">
    <property type="protein sequence ID" value="KOO34078.1"/>
    <property type="molecule type" value="Genomic_DNA"/>
</dbReference>
<dbReference type="Pfam" id="PF05875">
    <property type="entry name" value="Ceramidase"/>
    <property type="match status" value="1"/>
</dbReference>
<dbReference type="GO" id="GO:0005789">
    <property type="term" value="C:endoplasmic reticulum membrane"/>
    <property type="evidence" value="ECO:0007669"/>
    <property type="project" value="TreeGrafter"/>
</dbReference>
<gene>
    <name evidence="10" type="ORF">Ctob_014598</name>
</gene>
<sequence>MPLFEASPSGGGAHVLSSYATGFWGPHDALHTFCEESYAVTSLSAEPFNAFGSFCYTAVGVVNLWRLSKLGLPLSWRVTCGWWSLVIVGLGSSLFHTTMRYHMELLDEIPMLVLLCCGCLQCSDIHPLGKRYRWKGITLLDLMLVGGMSVLTVVYLITRIFGLFVTGFTVGTIFLLGLYMTAEWNPDYGYLGGRAAVRILLARVAWELENHLCASYPMVWYLHNVWHIGSCLAASDLFLFGYLHRLEKLGMRGIVAVRGGGAEGNEGPVSSASLTPGRVTRTRAVKEGIDPTPIQLPLLLFCPEAAVALVKSAKMDD</sequence>
<feature type="binding site" evidence="7">
    <location>
        <position position="35"/>
    </location>
    <ligand>
        <name>Ca(2+)</name>
        <dbReference type="ChEBI" id="CHEBI:29108"/>
    </ligand>
</feature>
<dbReference type="PANTHER" id="PTHR46187:SF3">
    <property type="entry name" value="ALKALINE CERAMIDASE 3"/>
    <property type="match status" value="1"/>
</dbReference>
<keyword evidence="4" id="KW-0378">Hydrolase</keyword>
<feature type="transmembrane region" description="Helical" evidence="9">
    <location>
        <begin position="74"/>
        <end position="97"/>
    </location>
</feature>
<dbReference type="GO" id="GO:0046872">
    <property type="term" value="F:metal ion binding"/>
    <property type="evidence" value="ECO:0007669"/>
    <property type="project" value="UniProtKB-KW"/>
</dbReference>
<evidence type="ECO:0000313" key="10">
    <source>
        <dbReference type="EMBL" id="KOO34078.1"/>
    </source>
</evidence>
<feature type="transmembrane region" description="Helical" evidence="9">
    <location>
        <begin position="163"/>
        <end position="181"/>
    </location>
</feature>
<feature type="binding site" evidence="8">
    <location>
        <position position="227"/>
    </location>
    <ligand>
        <name>Zn(2+)</name>
        <dbReference type="ChEBI" id="CHEBI:29105"/>
        <note>catalytic</note>
    </ligand>
</feature>
<comment type="caution">
    <text evidence="10">The sequence shown here is derived from an EMBL/GenBank/DDBJ whole genome shotgun (WGS) entry which is preliminary data.</text>
</comment>
<name>A0A0M0K6R1_9EUKA</name>
<feature type="transmembrane region" description="Helical" evidence="9">
    <location>
        <begin position="48"/>
        <end position="67"/>
    </location>
</feature>
<evidence type="ECO:0000256" key="4">
    <source>
        <dbReference type="ARBA" id="ARBA00022801"/>
    </source>
</evidence>
<accession>A0A0M0K6R1</accession>
<dbReference type="PANTHER" id="PTHR46187">
    <property type="entry name" value="ALKALINE CERAMIDASE 3"/>
    <property type="match status" value="1"/>
</dbReference>
<keyword evidence="6 9" id="KW-0472">Membrane</keyword>
<feature type="binding site" evidence="8">
    <location>
        <position position="96"/>
    </location>
    <ligand>
        <name>Zn(2+)</name>
        <dbReference type="ChEBI" id="CHEBI:29105"/>
        <note>catalytic</note>
    </ligand>
</feature>
<keyword evidence="3 9" id="KW-0812">Transmembrane</keyword>
<dbReference type="GO" id="GO:0006672">
    <property type="term" value="P:ceramide metabolic process"/>
    <property type="evidence" value="ECO:0007669"/>
    <property type="project" value="InterPro"/>
</dbReference>
<evidence type="ECO:0000256" key="1">
    <source>
        <dbReference type="ARBA" id="ARBA00004141"/>
    </source>
</evidence>
<evidence type="ECO:0000256" key="8">
    <source>
        <dbReference type="PIRSR" id="PIRSR608901-2"/>
    </source>
</evidence>
<dbReference type="GO" id="GO:0016811">
    <property type="term" value="F:hydrolase activity, acting on carbon-nitrogen (but not peptide) bonds, in linear amides"/>
    <property type="evidence" value="ECO:0007669"/>
    <property type="project" value="InterPro"/>
</dbReference>
<evidence type="ECO:0000256" key="3">
    <source>
        <dbReference type="ARBA" id="ARBA00022692"/>
    </source>
</evidence>
<keyword evidence="5 9" id="KW-1133">Transmembrane helix</keyword>
<dbReference type="AlphaFoldDB" id="A0A0M0K6R1"/>